<protein>
    <submittedName>
        <fullName evidence="1">AhpC/TSA family protein</fullName>
    </submittedName>
</protein>
<dbReference type="EMBL" id="FNVA01000001">
    <property type="protein sequence ID" value="SEF70901.1"/>
    <property type="molecule type" value="Genomic_DNA"/>
</dbReference>
<dbReference type="RefSeq" id="WP_103931759.1">
    <property type="nucleotide sequence ID" value="NZ_FNVA01000001.1"/>
</dbReference>
<dbReference type="Proteomes" id="UP000236728">
    <property type="component" value="Unassembled WGS sequence"/>
</dbReference>
<dbReference type="OrthoDB" id="284329at2"/>
<organism evidence="1 2">
    <name type="scientific">Bryocella elongata</name>
    <dbReference type="NCBI Taxonomy" id="863522"/>
    <lineage>
        <taxon>Bacteria</taxon>
        <taxon>Pseudomonadati</taxon>
        <taxon>Acidobacteriota</taxon>
        <taxon>Terriglobia</taxon>
        <taxon>Terriglobales</taxon>
        <taxon>Acidobacteriaceae</taxon>
        <taxon>Bryocella</taxon>
    </lineage>
</organism>
<dbReference type="PANTHER" id="PTHR43640:SF1">
    <property type="entry name" value="THIOREDOXIN-DEPENDENT PEROXIREDOXIN"/>
    <property type="match status" value="1"/>
</dbReference>
<dbReference type="AlphaFoldDB" id="A0A1H5U981"/>
<sequence length="217" mass="23810">MMIDQLINATRKAITGWRASRLGPGTTLLVLMMACISHLPAQTQPIWGEGLDGTKVTELAPSGTHVLVLFFVASDCPISNRTFPEMQRLREKYELKGVTFWYVYPNDGETMTTIAEHQASYDRNGHALLTHSPEIVRLGHALATPEVAVLHRSGSSPWLNDYAGRIDNRYVKFGLERPKATEHFADDAITAVLAGRKPAPATGNIVGCSIMSPGARR</sequence>
<dbReference type="SUPFAM" id="SSF52833">
    <property type="entry name" value="Thioredoxin-like"/>
    <property type="match status" value="1"/>
</dbReference>
<name>A0A1H5U981_9BACT</name>
<proteinExistence type="predicted"/>
<gene>
    <name evidence="1" type="ORF">SAMN05421819_0897</name>
</gene>
<evidence type="ECO:0000313" key="2">
    <source>
        <dbReference type="Proteomes" id="UP000236728"/>
    </source>
</evidence>
<evidence type="ECO:0000313" key="1">
    <source>
        <dbReference type="EMBL" id="SEF70901.1"/>
    </source>
</evidence>
<dbReference type="PANTHER" id="PTHR43640">
    <property type="entry name" value="OS07G0260300 PROTEIN"/>
    <property type="match status" value="1"/>
</dbReference>
<dbReference type="Gene3D" id="3.40.30.10">
    <property type="entry name" value="Glutaredoxin"/>
    <property type="match status" value="1"/>
</dbReference>
<dbReference type="InterPro" id="IPR047262">
    <property type="entry name" value="PRX-like1"/>
</dbReference>
<keyword evidence="2" id="KW-1185">Reference proteome</keyword>
<accession>A0A1H5U981</accession>
<reference evidence="1 2" key="1">
    <citation type="submission" date="2016-10" db="EMBL/GenBank/DDBJ databases">
        <authorList>
            <person name="de Groot N.N."/>
        </authorList>
    </citation>
    <scope>NUCLEOTIDE SEQUENCE [LARGE SCALE GENOMIC DNA]</scope>
    <source>
        <strain evidence="1 2">DSM 22489</strain>
    </source>
</reference>
<dbReference type="InterPro" id="IPR036249">
    <property type="entry name" value="Thioredoxin-like_sf"/>
</dbReference>